<dbReference type="InterPro" id="IPR050595">
    <property type="entry name" value="Bact_response_regulator"/>
</dbReference>
<dbReference type="AlphaFoldDB" id="A0A402B4R8"/>
<dbReference type="GO" id="GO:0003677">
    <property type="term" value="F:DNA binding"/>
    <property type="evidence" value="ECO:0007669"/>
    <property type="project" value="UniProtKB-KW"/>
</dbReference>
<evidence type="ECO:0000256" key="4">
    <source>
        <dbReference type="ARBA" id="ARBA00023125"/>
    </source>
</evidence>
<accession>A0A402B4R8</accession>
<dbReference type="Gene3D" id="3.40.50.2300">
    <property type="match status" value="1"/>
</dbReference>
<evidence type="ECO:0000256" key="6">
    <source>
        <dbReference type="PROSITE-ProRule" id="PRU00169"/>
    </source>
</evidence>
<evidence type="ECO:0000256" key="5">
    <source>
        <dbReference type="ARBA" id="ARBA00023163"/>
    </source>
</evidence>
<evidence type="ECO:0000259" key="7">
    <source>
        <dbReference type="PROSITE" id="PS50110"/>
    </source>
</evidence>
<organism evidence="8 9">
    <name type="scientific">Dictyobacter alpinus</name>
    <dbReference type="NCBI Taxonomy" id="2014873"/>
    <lineage>
        <taxon>Bacteria</taxon>
        <taxon>Bacillati</taxon>
        <taxon>Chloroflexota</taxon>
        <taxon>Ktedonobacteria</taxon>
        <taxon>Ktedonobacterales</taxon>
        <taxon>Dictyobacteraceae</taxon>
        <taxon>Dictyobacter</taxon>
    </lineage>
</organism>
<dbReference type="PROSITE" id="PS50110">
    <property type="entry name" value="RESPONSE_REGULATORY"/>
    <property type="match status" value="1"/>
</dbReference>
<dbReference type="InterPro" id="IPR011006">
    <property type="entry name" value="CheY-like_superfamily"/>
</dbReference>
<reference evidence="9" key="1">
    <citation type="submission" date="2018-12" db="EMBL/GenBank/DDBJ databases">
        <title>Tengunoibacter tsumagoiensis gen. nov., sp. nov., Dictyobacter kobayashii sp. nov., D. alpinus sp. nov., and D. joshuensis sp. nov. and description of Dictyobacteraceae fam. nov. within the order Ktedonobacterales isolated from Tengu-no-mugimeshi.</title>
        <authorList>
            <person name="Wang C.M."/>
            <person name="Zheng Y."/>
            <person name="Sakai Y."/>
            <person name="Toyoda A."/>
            <person name="Minakuchi Y."/>
            <person name="Abe K."/>
            <person name="Yokota A."/>
            <person name="Yabe S."/>
        </authorList>
    </citation>
    <scope>NUCLEOTIDE SEQUENCE [LARGE SCALE GENOMIC DNA]</scope>
    <source>
        <strain evidence="9">Uno16</strain>
    </source>
</reference>
<evidence type="ECO:0000313" key="8">
    <source>
        <dbReference type="EMBL" id="GCE26349.1"/>
    </source>
</evidence>
<protein>
    <recommendedName>
        <fullName evidence="7">Response regulatory domain-containing protein</fullName>
    </recommendedName>
</protein>
<keyword evidence="3" id="KW-0805">Transcription regulation</keyword>
<keyword evidence="9" id="KW-1185">Reference proteome</keyword>
<keyword evidence="4" id="KW-0238">DNA-binding</keyword>
<keyword evidence="1 6" id="KW-0597">Phosphoprotein</keyword>
<dbReference type="Pfam" id="PF00072">
    <property type="entry name" value="Response_reg"/>
    <property type="match status" value="1"/>
</dbReference>
<dbReference type="RefSeq" id="WP_218027446.1">
    <property type="nucleotide sequence ID" value="NZ_BIFT01000001.1"/>
</dbReference>
<dbReference type="Proteomes" id="UP000287171">
    <property type="component" value="Unassembled WGS sequence"/>
</dbReference>
<gene>
    <name evidence="8" type="ORF">KDA_18330</name>
</gene>
<dbReference type="InterPro" id="IPR001789">
    <property type="entry name" value="Sig_transdc_resp-reg_receiver"/>
</dbReference>
<comment type="caution">
    <text evidence="8">The sequence shown here is derived from an EMBL/GenBank/DDBJ whole genome shotgun (WGS) entry which is preliminary data.</text>
</comment>
<name>A0A402B4R8_9CHLR</name>
<proteinExistence type="predicted"/>
<evidence type="ECO:0000256" key="2">
    <source>
        <dbReference type="ARBA" id="ARBA00023012"/>
    </source>
</evidence>
<dbReference type="GO" id="GO:0000160">
    <property type="term" value="P:phosphorelay signal transduction system"/>
    <property type="evidence" value="ECO:0007669"/>
    <property type="project" value="UniProtKB-KW"/>
</dbReference>
<sequence length="119" mass="13398">MKELIMVIDDDMGVQECLQAILEAEGYEVMIARDGKHALEMLATARPNLIILDLMMPRMNGYEFLKTLEQQGRRAELPIILLTADPQVKERATKLAVNAYLLKPFELLDLLDSVANVLA</sequence>
<feature type="modified residue" description="4-aspartylphosphate" evidence="6">
    <location>
        <position position="53"/>
    </location>
</feature>
<keyword evidence="5" id="KW-0804">Transcription</keyword>
<dbReference type="EMBL" id="BIFT01000001">
    <property type="protein sequence ID" value="GCE26349.1"/>
    <property type="molecule type" value="Genomic_DNA"/>
</dbReference>
<dbReference type="FunFam" id="3.40.50.2300:FF:000001">
    <property type="entry name" value="DNA-binding response regulator PhoB"/>
    <property type="match status" value="1"/>
</dbReference>
<feature type="domain" description="Response regulatory" evidence="7">
    <location>
        <begin position="4"/>
        <end position="118"/>
    </location>
</feature>
<dbReference type="SMART" id="SM00448">
    <property type="entry name" value="REC"/>
    <property type="match status" value="1"/>
</dbReference>
<evidence type="ECO:0000313" key="9">
    <source>
        <dbReference type="Proteomes" id="UP000287171"/>
    </source>
</evidence>
<evidence type="ECO:0000256" key="1">
    <source>
        <dbReference type="ARBA" id="ARBA00022553"/>
    </source>
</evidence>
<dbReference type="PANTHER" id="PTHR44591:SF3">
    <property type="entry name" value="RESPONSE REGULATORY DOMAIN-CONTAINING PROTEIN"/>
    <property type="match status" value="1"/>
</dbReference>
<dbReference type="PANTHER" id="PTHR44591">
    <property type="entry name" value="STRESS RESPONSE REGULATOR PROTEIN 1"/>
    <property type="match status" value="1"/>
</dbReference>
<dbReference type="SUPFAM" id="SSF52172">
    <property type="entry name" value="CheY-like"/>
    <property type="match status" value="1"/>
</dbReference>
<keyword evidence="2" id="KW-0902">Two-component regulatory system</keyword>
<evidence type="ECO:0000256" key="3">
    <source>
        <dbReference type="ARBA" id="ARBA00023015"/>
    </source>
</evidence>